<dbReference type="PRINTS" id="PR00081">
    <property type="entry name" value="GDHRDH"/>
</dbReference>
<dbReference type="PANTHER" id="PTHR43669">
    <property type="entry name" value="5-KETO-D-GLUCONATE 5-REDUCTASE"/>
    <property type="match status" value="1"/>
</dbReference>
<dbReference type="GO" id="GO:0016491">
    <property type="term" value="F:oxidoreductase activity"/>
    <property type="evidence" value="ECO:0007669"/>
    <property type="project" value="UniProtKB-KW"/>
</dbReference>
<name>A0A8J3I3D5_9CHLR</name>
<dbReference type="RefSeq" id="WP_220195523.1">
    <property type="nucleotide sequence ID" value="NZ_BNJF01000002.1"/>
</dbReference>
<proteinExistence type="inferred from homology"/>
<dbReference type="CDD" id="cd05233">
    <property type="entry name" value="SDR_c"/>
    <property type="match status" value="1"/>
</dbReference>
<dbReference type="InterPro" id="IPR036291">
    <property type="entry name" value="NAD(P)-bd_dom_sf"/>
</dbReference>
<sequence>MDLLDLTDQHILITGGCGAIGRVVIRELAEHGATVSVNDVLPKTQAQQILADAEISSSHVFYYQADVTQPEEVARLWQQVEKQSGAPTIVCCHAGITDAYPIQNYPLESFDALFKVNVRSAFLVAQYASQRWIEGKAAGHLLFTSSWVQDVPWPEITPYTATKAGLKALMRGFARELAPYGIRANAIAPGIVAVGLAKQQWDTDPGYRQRAEKAIPLAYLQPPETIAHTFLFLCSRMASYMTGSVMLVDGGCSLYPMDDSQES</sequence>
<dbReference type="InterPro" id="IPR002347">
    <property type="entry name" value="SDR_fam"/>
</dbReference>
<dbReference type="AlphaFoldDB" id="A0A8J3I3D5"/>
<dbReference type="PROSITE" id="PS00061">
    <property type="entry name" value="ADH_SHORT"/>
    <property type="match status" value="1"/>
</dbReference>
<dbReference type="FunFam" id="3.40.50.720:FF:000084">
    <property type="entry name" value="Short-chain dehydrogenase reductase"/>
    <property type="match status" value="1"/>
</dbReference>
<dbReference type="PANTHER" id="PTHR43669:SF3">
    <property type="entry name" value="ALCOHOL DEHYDROGENASE, PUTATIVE (AFU_ORTHOLOGUE AFUA_3G03445)-RELATED"/>
    <property type="match status" value="1"/>
</dbReference>
<dbReference type="InterPro" id="IPR020904">
    <property type="entry name" value="Sc_DH/Rdtase_CS"/>
</dbReference>
<reference evidence="3" key="1">
    <citation type="submission" date="2020-10" db="EMBL/GenBank/DDBJ databases">
        <title>Taxonomic study of unclassified bacteria belonging to the class Ktedonobacteria.</title>
        <authorList>
            <person name="Yabe S."/>
            <person name="Wang C.M."/>
            <person name="Zheng Y."/>
            <person name="Sakai Y."/>
            <person name="Cavaletti L."/>
            <person name="Monciardini P."/>
            <person name="Donadio S."/>
        </authorList>
    </citation>
    <scope>NUCLEOTIDE SEQUENCE</scope>
    <source>
        <strain evidence="3">SOSP1-1</strain>
    </source>
</reference>
<dbReference type="Gene3D" id="3.40.50.720">
    <property type="entry name" value="NAD(P)-binding Rossmann-like Domain"/>
    <property type="match status" value="1"/>
</dbReference>
<keyword evidence="4" id="KW-1185">Reference proteome</keyword>
<dbReference type="EMBL" id="BNJF01000002">
    <property type="protein sequence ID" value="GHO46125.1"/>
    <property type="molecule type" value="Genomic_DNA"/>
</dbReference>
<accession>A0A8J3I3D5</accession>
<dbReference type="Pfam" id="PF13561">
    <property type="entry name" value="adh_short_C2"/>
    <property type="match status" value="1"/>
</dbReference>
<organism evidence="3 4">
    <name type="scientific">Ktedonospora formicarum</name>
    <dbReference type="NCBI Taxonomy" id="2778364"/>
    <lineage>
        <taxon>Bacteria</taxon>
        <taxon>Bacillati</taxon>
        <taxon>Chloroflexota</taxon>
        <taxon>Ktedonobacteria</taxon>
        <taxon>Ktedonobacterales</taxon>
        <taxon>Ktedonobacteraceae</taxon>
        <taxon>Ktedonospora</taxon>
    </lineage>
</organism>
<evidence type="ECO:0000313" key="4">
    <source>
        <dbReference type="Proteomes" id="UP000612362"/>
    </source>
</evidence>
<dbReference type="SUPFAM" id="SSF51735">
    <property type="entry name" value="NAD(P)-binding Rossmann-fold domains"/>
    <property type="match status" value="1"/>
</dbReference>
<gene>
    <name evidence="3" type="ORF">KSX_42880</name>
</gene>
<keyword evidence="2" id="KW-0560">Oxidoreductase</keyword>
<protein>
    <submittedName>
        <fullName evidence="3">Short-chain dehydrogenase</fullName>
    </submittedName>
</protein>
<dbReference type="Proteomes" id="UP000612362">
    <property type="component" value="Unassembled WGS sequence"/>
</dbReference>
<evidence type="ECO:0000256" key="2">
    <source>
        <dbReference type="ARBA" id="ARBA00023002"/>
    </source>
</evidence>
<evidence type="ECO:0000313" key="3">
    <source>
        <dbReference type="EMBL" id="GHO46125.1"/>
    </source>
</evidence>
<evidence type="ECO:0000256" key="1">
    <source>
        <dbReference type="ARBA" id="ARBA00006484"/>
    </source>
</evidence>
<comment type="caution">
    <text evidence="3">The sequence shown here is derived from an EMBL/GenBank/DDBJ whole genome shotgun (WGS) entry which is preliminary data.</text>
</comment>
<comment type="similarity">
    <text evidence="1">Belongs to the short-chain dehydrogenases/reductases (SDR) family.</text>
</comment>